<dbReference type="InterPro" id="IPR001810">
    <property type="entry name" value="F-box_dom"/>
</dbReference>
<comment type="caution">
    <text evidence="3">The sequence shown here is derived from an EMBL/GenBank/DDBJ whole genome shotgun (WGS) entry which is preliminary data.</text>
</comment>
<feature type="chain" id="PRO_5041385232" description="F-box domain-containing protein" evidence="1">
    <location>
        <begin position="23"/>
        <end position="228"/>
    </location>
</feature>
<name>A0AA39P766_9AGAR</name>
<organism evidence="3 4">
    <name type="scientific">Armillaria novae-zelandiae</name>
    <dbReference type="NCBI Taxonomy" id="153914"/>
    <lineage>
        <taxon>Eukaryota</taxon>
        <taxon>Fungi</taxon>
        <taxon>Dikarya</taxon>
        <taxon>Basidiomycota</taxon>
        <taxon>Agaricomycotina</taxon>
        <taxon>Agaricomycetes</taxon>
        <taxon>Agaricomycetidae</taxon>
        <taxon>Agaricales</taxon>
        <taxon>Marasmiineae</taxon>
        <taxon>Physalacriaceae</taxon>
        <taxon>Armillaria</taxon>
    </lineage>
</organism>
<evidence type="ECO:0000313" key="3">
    <source>
        <dbReference type="EMBL" id="KAK0478846.1"/>
    </source>
</evidence>
<protein>
    <recommendedName>
        <fullName evidence="2">F-box domain-containing protein</fullName>
    </recommendedName>
</protein>
<reference evidence="3" key="1">
    <citation type="submission" date="2023-06" db="EMBL/GenBank/DDBJ databases">
        <authorList>
            <consortium name="Lawrence Berkeley National Laboratory"/>
            <person name="Ahrendt S."/>
            <person name="Sahu N."/>
            <person name="Indic B."/>
            <person name="Wong-Bajracharya J."/>
            <person name="Merenyi Z."/>
            <person name="Ke H.-M."/>
            <person name="Monk M."/>
            <person name="Kocsube S."/>
            <person name="Drula E."/>
            <person name="Lipzen A."/>
            <person name="Balint B."/>
            <person name="Henrissat B."/>
            <person name="Andreopoulos B."/>
            <person name="Martin F.M."/>
            <person name="Harder C.B."/>
            <person name="Rigling D."/>
            <person name="Ford K.L."/>
            <person name="Foster G.D."/>
            <person name="Pangilinan J."/>
            <person name="Papanicolaou A."/>
            <person name="Barry K."/>
            <person name="LaButti K."/>
            <person name="Viragh M."/>
            <person name="Koriabine M."/>
            <person name="Yan M."/>
            <person name="Riley R."/>
            <person name="Champramary S."/>
            <person name="Plett K.L."/>
            <person name="Tsai I.J."/>
            <person name="Slot J."/>
            <person name="Sipos G."/>
            <person name="Plett J."/>
            <person name="Nagy L.G."/>
            <person name="Grigoriev I.V."/>
        </authorList>
    </citation>
    <scope>NUCLEOTIDE SEQUENCE</scope>
    <source>
        <strain evidence="3">ICMP 16352</strain>
    </source>
</reference>
<dbReference type="SUPFAM" id="SSF81383">
    <property type="entry name" value="F-box domain"/>
    <property type="match status" value="1"/>
</dbReference>
<dbReference type="Proteomes" id="UP001175227">
    <property type="component" value="Unassembled WGS sequence"/>
</dbReference>
<feature type="signal peptide" evidence="1">
    <location>
        <begin position="1"/>
        <end position="22"/>
    </location>
</feature>
<evidence type="ECO:0000313" key="4">
    <source>
        <dbReference type="Proteomes" id="UP001175227"/>
    </source>
</evidence>
<keyword evidence="1" id="KW-0732">Signal</keyword>
<evidence type="ECO:0000259" key="2">
    <source>
        <dbReference type="Pfam" id="PF12937"/>
    </source>
</evidence>
<dbReference type="EMBL" id="JAUEPR010000013">
    <property type="protein sequence ID" value="KAK0478846.1"/>
    <property type="molecule type" value="Genomic_DNA"/>
</dbReference>
<dbReference type="InterPro" id="IPR036047">
    <property type="entry name" value="F-box-like_dom_sf"/>
</dbReference>
<gene>
    <name evidence="3" type="ORF">IW261DRAFT_189976</name>
</gene>
<dbReference type="Pfam" id="PF12937">
    <property type="entry name" value="F-box-like"/>
    <property type="match status" value="1"/>
</dbReference>
<sequence length="228" mass="25523">MAFGGRSSPLLQLLRCLSFATAITKTANHSMPIMPSYHFAPYAQCKPWLCIPHSPDSRPPLLISKIPDLPAELIHCIFRENRRDIGTLRSCALVCRSWAPIAQCYLYETLHPNHQGFTAFPIISSGPHRSCHPGCWFLASNKIIPASHRIHQDCIITYLSIEDALARSFRIVEASISSFRALSYSGECATSDLHQHRSPSSLSQDCLSSYDHLNFAQARLYFSPARPV</sequence>
<dbReference type="Gene3D" id="1.20.1280.50">
    <property type="match status" value="1"/>
</dbReference>
<proteinExistence type="predicted"/>
<feature type="domain" description="F-box" evidence="2">
    <location>
        <begin position="66"/>
        <end position="110"/>
    </location>
</feature>
<evidence type="ECO:0000256" key="1">
    <source>
        <dbReference type="SAM" id="SignalP"/>
    </source>
</evidence>
<accession>A0AA39P766</accession>
<keyword evidence="4" id="KW-1185">Reference proteome</keyword>
<dbReference type="AlphaFoldDB" id="A0AA39P766"/>